<feature type="domain" description="NB-ARC" evidence="2">
    <location>
        <begin position="2"/>
        <end position="173"/>
    </location>
</feature>
<dbReference type="PRINTS" id="PR00364">
    <property type="entry name" value="DISEASERSIST"/>
</dbReference>
<dbReference type="InterPro" id="IPR042197">
    <property type="entry name" value="Apaf_helical"/>
</dbReference>
<protein>
    <submittedName>
        <fullName evidence="3">Toll/interleukin-1 receptor (TIR) domain-containing protein</fullName>
    </submittedName>
</protein>
<dbReference type="SUPFAM" id="SSF52540">
    <property type="entry name" value="P-loop containing nucleoside triphosphate hydrolases"/>
    <property type="match status" value="1"/>
</dbReference>
<dbReference type="InterPro" id="IPR027417">
    <property type="entry name" value="P-loop_NTPase"/>
</dbReference>
<dbReference type="OrthoDB" id="1357022at2759"/>
<dbReference type="Gene3D" id="1.10.8.430">
    <property type="entry name" value="Helical domain of apoptotic protease-activating factors"/>
    <property type="match status" value="1"/>
</dbReference>
<dbReference type="PANTHER" id="PTHR11017:SF479">
    <property type="entry name" value="DISEASE RESISTANCE PROTEIN (TIR-NBS-LRR CLASS) FAMILY"/>
    <property type="match status" value="1"/>
</dbReference>
<dbReference type="InterPro" id="IPR002182">
    <property type="entry name" value="NB-ARC"/>
</dbReference>
<evidence type="ECO:0000313" key="3">
    <source>
        <dbReference type="EMBL" id="PWA59054.1"/>
    </source>
</evidence>
<reference evidence="3 4" key="1">
    <citation type="journal article" date="2018" name="Mol. Plant">
        <title>The genome of Artemisia annua provides insight into the evolution of Asteraceae family and artemisinin biosynthesis.</title>
        <authorList>
            <person name="Shen Q."/>
            <person name="Zhang L."/>
            <person name="Liao Z."/>
            <person name="Wang S."/>
            <person name="Yan T."/>
            <person name="Shi P."/>
            <person name="Liu M."/>
            <person name="Fu X."/>
            <person name="Pan Q."/>
            <person name="Wang Y."/>
            <person name="Lv Z."/>
            <person name="Lu X."/>
            <person name="Zhang F."/>
            <person name="Jiang W."/>
            <person name="Ma Y."/>
            <person name="Chen M."/>
            <person name="Hao X."/>
            <person name="Li L."/>
            <person name="Tang Y."/>
            <person name="Lv G."/>
            <person name="Zhou Y."/>
            <person name="Sun X."/>
            <person name="Brodelius P.E."/>
            <person name="Rose J.K.C."/>
            <person name="Tang K."/>
        </authorList>
    </citation>
    <scope>NUCLEOTIDE SEQUENCE [LARGE SCALE GENOMIC DNA]</scope>
    <source>
        <strain evidence="4">cv. Huhao1</strain>
        <tissue evidence="3">Leaf</tissue>
    </source>
</reference>
<dbReference type="GO" id="GO:0043531">
    <property type="term" value="F:ADP binding"/>
    <property type="evidence" value="ECO:0007669"/>
    <property type="project" value="InterPro"/>
</dbReference>
<dbReference type="InterPro" id="IPR044974">
    <property type="entry name" value="Disease_R_plants"/>
</dbReference>
<evidence type="ECO:0000259" key="2">
    <source>
        <dbReference type="Pfam" id="PF00931"/>
    </source>
</evidence>
<accession>A0A2U1MCR5</accession>
<dbReference type="EMBL" id="PKPP01005732">
    <property type="protein sequence ID" value="PWA59054.1"/>
    <property type="molecule type" value="Genomic_DNA"/>
</dbReference>
<keyword evidence="3" id="KW-0675">Receptor</keyword>
<dbReference type="Gene3D" id="3.40.50.300">
    <property type="entry name" value="P-loop containing nucleotide triphosphate hydrolases"/>
    <property type="match status" value="1"/>
</dbReference>
<gene>
    <name evidence="3" type="ORF">CTI12_AA386470</name>
</gene>
<dbReference type="Pfam" id="PF00931">
    <property type="entry name" value="NB-ARC"/>
    <property type="match status" value="1"/>
</dbReference>
<evidence type="ECO:0000256" key="1">
    <source>
        <dbReference type="ARBA" id="ARBA00022614"/>
    </source>
</evidence>
<organism evidence="3 4">
    <name type="scientific">Artemisia annua</name>
    <name type="common">Sweet wormwood</name>
    <dbReference type="NCBI Taxonomy" id="35608"/>
    <lineage>
        <taxon>Eukaryota</taxon>
        <taxon>Viridiplantae</taxon>
        <taxon>Streptophyta</taxon>
        <taxon>Embryophyta</taxon>
        <taxon>Tracheophyta</taxon>
        <taxon>Spermatophyta</taxon>
        <taxon>Magnoliopsida</taxon>
        <taxon>eudicotyledons</taxon>
        <taxon>Gunneridae</taxon>
        <taxon>Pentapetalae</taxon>
        <taxon>asterids</taxon>
        <taxon>campanulids</taxon>
        <taxon>Asterales</taxon>
        <taxon>Asteraceae</taxon>
        <taxon>Asteroideae</taxon>
        <taxon>Anthemideae</taxon>
        <taxon>Artemisiinae</taxon>
        <taxon>Artemisia</taxon>
    </lineage>
</organism>
<comment type="caution">
    <text evidence="3">The sequence shown here is derived from an EMBL/GenBank/DDBJ whole genome shotgun (WGS) entry which is preliminary data.</text>
</comment>
<dbReference type="PANTHER" id="PTHR11017">
    <property type="entry name" value="LEUCINE-RICH REPEAT-CONTAINING PROTEIN"/>
    <property type="match status" value="1"/>
</dbReference>
<keyword evidence="1" id="KW-0433">Leucine-rich repeat</keyword>
<dbReference type="Proteomes" id="UP000245207">
    <property type="component" value="Unassembled WGS sequence"/>
</dbReference>
<proteinExistence type="predicted"/>
<evidence type="ECO:0000313" key="4">
    <source>
        <dbReference type="Proteomes" id="UP000245207"/>
    </source>
</evidence>
<name>A0A2U1MCR5_ARTAN</name>
<keyword evidence="4" id="KW-1185">Reference proteome</keyword>
<dbReference type="AlphaFoldDB" id="A0A2U1MCR5"/>
<dbReference type="GO" id="GO:0006952">
    <property type="term" value="P:defense response"/>
    <property type="evidence" value="ECO:0007669"/>
    <property type="project" value="InterPro"/>
</dbReference>
<sequence>MESHMKKLNSKLNIEDTGEVRTIGILGMGGIGKTTIARELFRRISYKFVGSSFVKDVRENSSTPKDICALQEKILRDILGAQHISIIQDPENGADMIQERLGNKKVLLVLDDVDDFKQLEFLAESNEWFGSGSRIIITTRNEQLLSDANAKYKPALLTKDQALELFSRHAFRGSNPPDRYKDLSNRVICYTGRLPLALKVLGSFFRERQASV</sequence>